<evidence type="ECO:0000313" key="5">
    <source>
        <dbReference type="Proteomes" id="UP001457282"/>
    </source>
</evidence>
<dbReference type="GO" id="GO:0010427">
    <property type="term" value="F:abscisic acid binding"/>
    <property type="evidence" value="ECO:0007669"/>
    <property type="project" value="TreeGrafter"/>
</dbReference>
<name>A0AAW1W7D6_RUBAR</name>
<dbReference type="GO" id="GO:0009738">
    <property type="term" value="P:abscisic acid-activated signaling pathway"/>
    <property type="evidence" value="ECO:0007669"/>
    <property type="project" value="TreeGrafter"/>
</dbReference>
<evidence type="ECO:0000256" key="1">
    <source>
        <dbReference type="ARBA" id="ARBA00009744"/>
    </source>
</evidence>
<comment type="caution">
    <text evidence="4">The sequence shown here is derived from an EMBL/GenBank/DDBJ whole genome shotgun (WGS) entry which is preliminary data.</text>
</comment>
<comment type="similarity">
    <text evidence="1">Belongs to the BetVI family.</text>
</comment>
<evidence type="ECO:0000256" key="2">
    <source>
        <dbReference type="ARBA" id="ARBA00022589"/>
    </source>
</evidence>
<evidence type="ECO:0000313" key="4">
    <source>
        <dbReference type="EMBL" id="KAK9914710.1"/>
    </source>
</evidence>
<dbReference type="GO" id="GO:0004864">
    <property type="term" value="F:protein phosphatase inhibitor activity"/>
    <property type="evidence" value="ECO:0007669"/>
    <property type="project" value="TreeGrafter"/>
</dbReference>
<gene>
    <name evidence="4" type="ORF">M0R45_038472</name>
</gene>
<dbReference type="GO" id="GO:0038023">
    <property type="term" value="F:signaling receptor activity"/>
    <property type="evidence" value="ECO:0007669"/>
    <property type="project" value="TreeGrafter"/>
</dbReference>
<dbReference type="PANTHER" id="PTHR31213">
    <property type="entry name" value="OS08G0374000 PROTEIN-RELATED"/>
    <property type="match status" value="1"/>
</dbReference>
<dbReference type="CDD" id="cd07816">
    <property type="entry name" value="Bet_v1-like"/>
    <property type="match status" value="1"/>
</dbReference>
<dbReference type="PANTHER" id="PTHR31213:SF19">
    <property type="entry name" value="BET V I_MAJOR LATEX PROTEIN DOMAIN-CONTAINING PROTEIN"/>
    <property type="match status" value="1"/>
</dbReference>
<sequence length="160" mass="17608">MVVSGKVSHELEVEVSASQAWNLYGTLALAKLVEQTLTDFIHKIEVVQGDGEVGTILKLTFAPGIAGPGWQKEKFTVIDNEKRVKEVELIEGGFLESGFTFYLVRFEIIETATPSSSCIIKTSLEYELKEEAAANASFVSINTFANIAQIAKNHLLENKE</sequence>
<dbReference type="Gene3D" id="3.30.530.20">
    <property type="match status" value="1"/>
</dbReference>
<dbReference type="InterPro" id="IPR050279">
    <property type="entry name" value="Plant_def-hormone_signal"/>
</dbReference>
<dbReference type="Pfam" id="PF00407">
    <property type="entry name" value="Bet_v_1"/>
    <property type="match status" value="1"/>
</dbReference>
<dbReference type="EMBL" id="JBEDUW010000007">
    <property type="protein sequence ID" value="KAK9914710.1"/>
    <property type="molecule type" value="Genomic_DNA"/>
</dbReference>
<reference evidence="4 5" key="1">
    <citation type="journal article" date="2023" name="G3 (Bethesda)">
        <title>A chromosome-length genome assembly and annotation of blackberry (Rubus argutus, cv. 'Hillquist').</title>
        <authorList>
            <person name="Bruna T."/>
            <person name="Aryal R."/>
            <person name="Dudchenko O."/>
            <person name="Sargent D.J."/>
            <person name="Mead D."/>
            <person name="Buti M."/>
            <person name="Cavallini A."/>
            <person name="Hytonen T."/>
            <person name="Andres J."/>
            <person name="Pham M."/>
            <person name="Weisz D."/>
            <person name="Mascagni F."/>
            <person name="Usai G."/>
            <person name="Natali L."/>
            <person name="Bassil N."/>
            <person name="Fernandez G.E."/>
            <person name="Lomsadze A."/>
            <person name="Armour M."/>
            <person name="Olukolu B."/>
            <person name="Poorten T."/>
            <person name="Britton C."/>
            <person name="Davik J."/>
            <person name="Ashrafi H."/>
            <person name="Aiden E.L."/>
            <person name="Borodovsky M."/>
            <person name="Worthington M."/>
        </authorList>
    </citation>
    <scope>NUCLEOTIDE SEQUENCE [LARGE SCALE GENOMIC DNA]</scope>
    <source>
        <strain evidence="4">PI 553951</strain>
    </source>
</reference>
<keyword evidence="5" id="KW-1185">Reference proteome</keyword>
<protein>
    <recommendedName>
        <fullName evidence="3">Bet v I/Major latex protein domain-containing protein</fullName>
    </recommendedName>
</protein>
<dbReference type="GO" id="GO:0005737">
    <property type="term" value="C:cytoplasm"/>
    <property type="evidence" value="ECO:0007669"/>
    <property type="project" value="TreeGrafter"/>
</dbReference>
<dbReference type="GO" id="GO:0006952">
    <property type="term" value="P:defense response"/>
    <property type="evidence" value="ECO:0007669"/>
    <property type="project" value="InterPro"/>
</dbReference>
<evidence type="ECO:0000259" key="3">
    <source>
        <dbReference type="Pfam" id="PF00407"/>
    </source>
</evidence>
<feature type="domain" description="Bet v I/Major latex protein" evidence="3">
    <location>
        <begin position="4"/>
        <end position="158"/>
    </location>
</feature>
<dbReference type="InterPro" id="IPR000916">
    <property type="entry name" value="Bet_v_I/MLP"/>
</dbReference>
<dbReference type="SUPFAM" id="SSF55961">
    <property type="entry name" value="Bet v1-like"/>
    <property type="match status" value="1"/>
</dbReference>
<proteinExistence type="inferred from homology"/>
<dbReference type="Proteomes" id="UP001457282">
    <property type="component" value="Unassembled WGS sequence"/>
</dbReference>
<organism evidence="4 5">
    <name type="scientific">Rubus argutus</name>
    <name type="common">Southern blackberry</name>
    <dbReference type="NCBI Taxonomy" id="59490"/>
    <lineage>
        <taxon>Eukaryota</taxon>
        <taxon>Viridiplantae</taxon>
        <taxon>Streptophyta</taxon>
        <taxon>Embryophyta</taxon>
        <taxon>Tracheophyta</taxon>
        <taxon>Spermatophyta</taxon>
        <taxon>Magnoliopsida</taxon>
        <taxon>eudicotyledons</taxon>
        <taxon>Gunneridae</taxon>
        <taxon>Pentapetalae</taxon>
        <taxon>rosids</taxon>
        <taxon>fabids</taxon>
        <taxon>Rosales</taxon>
        <taxon>Rosaceae</taxon>
        <taxon>Rosoideae</taxon>
        <taxon>Rosoideae incertae sedis</taxon>
        <taxon>Rubus</taxon>
    </lineage>
</organism>
<dbReference type="GO" id="GO:0005634">
    <property type="term" value="C:nucleus"/>
    <property type="evidence" value="ECO:0007669"/>
    <property type="project" value="TreeGrafter"/>
</dbReference>
<dbReference type="AlphaFoldDB" id="A0AAW1W7D6"/>
<accession>A0AAW1W7D6</accession>
<keyword evidence="2" id="KW-0017">Alkaloid metabolism</keyword>
<dbReference type="GO" id="GO:0009820">
    <property type="term" value="P:alkaloid metabolic process"/>
    <property type="evidence" value="ECO:0007669"/>
    <property type="project" value="UniProtKB-KW"/>
</dbReference>
<dbReference type="InterPro" id="IPR023393">
    <property type="entry name" value="START-like_dom_sf"/>
</dbReference>